<dbReference type="AlphaFoldDB" id="A0A1S3H1U4"/>
<organism evidence="2 3">
    <name type="scientific">Lingula anatina</name>
    <name type="common">Brachiopod</name>
    <name type="synonym">Lingula unguis</name>
    <dbReference type="NCBI Taxonomy" id="7574"/>
    <lineage>
        <taxon>Eukaryota</taxon>
        <taxon>Metazoa</taxon>
        <taxon>Spiralia</taxon>
        <taxon>Lophotrochozoa</taxon>
        <taxon>Brachiopoda</taxon>
        <taxon>Linguliformea</taxon>
        <taxon>Lingulata</taxon>
        <taxon>Lingulida</taxon>
        <taxon>Linguloidea</taxon>
        <taxon>Lingulidae</taxon>
        <taxon>Lingula</taxon>
    </lineage>
</organism>
<name>A0A1S3H1U4_LINAN</name>
<dbReference type="Proteomes" id="UP000085678">
    <property type="component" value="Unplaced"/>
</dbReference>
<sequence length="197" mass="23136">MLLREVITLNPFAGGRAKWEEVVTNLNFCSHSSFNIKSCQARVRTLKLAFQEKTMQSLKASGTDEELTERESLLQELLYLLEENAATENSEKEKKKREEKENVDKGLKVREAAMLSQRRKQPADVEETQQPSTSTQPSTGKRRHSDPSFEEYFELRRRQQELETQRFQHETQRLEQERARDEKMFAMLAKLIEKNKN</sequence>
<keyword evidence="2" id="KW-1185">Reference proteome</keyword>
<protein>
    <submittedName>
        <fullName evidence="3">GRB10-interacting GYF protein 2-like isoform X2</fullName>
    </submittedName>
</protein>
<feature type="compositionally biased region" description="Basic and acidic residues" evidence="1">
    <location>
        <begin position="89"/>
        <end position="111"/>
    </location>
</feature>
<accession>A0A1S3H1U4</accession>
<feature type="compositionally biased region" description="Low complexity" evidence="1">
    <location>
        <begin position="128"/>
        <end position="139"/>
    </location>
</feature>
<dbReference type="RefSeq" id="XP_013379109.1">
    <property type="nucleotide sequence ID" value="XM_013523655.1"/>
</dbReference>
<feature type="compositionally biased region" description="Basic and acidic residues" evidence="1">
    <location>
        <begin position="153"/>
        <end position="178"/>
    </location>
</feature>
<evidence type="ECO:0000313" key="2">
    <source>
        <dbReference type="Proteomes" id="UP000085678"/>
    </source>
</evidence>
<proteinExistence type="predicted"/>
<evidence type="ECO:0000256" key="1">
    <source>
        <dbReference type="SAM" id="MobiDB-lite"/>
    </source>
</evidence>
<gene>
    <name evidence="3" type="primary">LOC106150703</name>
</gene>
<reference evidence="3" key="1">
    <citation type="submission" date="2025-08" db="UniProtKB">
        <authorList>
            <consortium name="RefSeq"/>
        </authorList>
    </citation>
    <scope>IDENTIFICATION</scope>
    <source>
        <tissue evidence="3">Gonads</tissue>
    </source>
</reference>
<dbReference type="OrthoDB" id="6157326at2759"/>
<dbReference type="PANTHER" id="PTHR37558">
    <property type="entry name" value="HTH CENPB-TYPE DOMAIN-CONTAINING PROTEIN"/>
    <property type="match status" value="1"/>
</dbReference>
<feature type="region of interest" description="Disordered" evidence="1">
    <location>
        <begin position="85"/>
        <end position="178"/>
    </location>
</feature>
<dbReference type="PANTHER" id="PTHR37558:SF1">
    <property type="entry name" value="HTH CENPB-TYPE DOMAIN-CONTAINING PROTEIN"/>
    <property type="match status" value="1"/>
</dbReference>
<dbReference type="GeneID" id="106150703"/>
<evidence type="ECO:0000313" key="3">
    <source>
        <dbReference type="RefSeq" id="XP_013379109.1"/>
    </source>
</evidence>